<dbReference type="PANTHER" id="PTHR12934:SF11">
    <property type="entry name" value="LARGE RIBOSOMAL SUBUNIT PROTEIN UL15M"/>
    <property type="match status" value="1"/>
</dbReference>
<keyword evidence="5" id="KW-0732">Signal</keyword>
<dbReference type="OMA" id="VVTRYYT"/>
<dbReference type="EMBL" id="JMSN01000072">
    <property type="protein sequence ID" value="KDN42189.1"/>
    <property type="molecule type" value="Genomic_DNA"/>
</dbReference>
<dbReference type="InterPro" id="IPR030878">
    <property type="entry name" value="Ribosomal_uL15"/>
</dbReference>
<dbReference type="InParanoid" id="A0A066VTP8"/>
<evidence type="ECO:0000256" key="2">
    <source>
        <dbReference type="ARBA" id="ARBA00022980"/>
    </source>
</evidence>
<evidence type="ECO:0000256" key="1">
    <source>
        <dbReference type="ARBA" id="ARBA00007320"/>
    </source>
</evidence>
<evidence type="ECO:0000256" key="5">
    <source>
        <dbReference type="SAM" id="SignalP"/>
    </source>
</evidence>
<feature type="signal peptide" evidence="5">
    <location>
        <begin position="1"/>
        <end position="19"/>
    </location>
</feature>
<dbReference type="OrthoDB" id="361383at2759"/>
<dbReference type="Pfam" id="PF00828">
    <property type="entry name" value="Ribosomal_L27A"/>
    <property type="match status" value="1"/>
</dbReference>
<dbReference type="HOGENOM" id="CLU_055188_5_1_1"/>
<dbReference type="AlphaFoldDB" id="A0A066VTP8"/>
<dbReference type="NCBIfam" id="TIGR01071">
    <property type="entry name" value="rplO_bact"/>
    <property type="match status" value="1"/>
</dbReference>
<dbReference type="InterPro" id="IPR036227">
    <property type="entry name" value="Ribosomal_uL15/eL18_sf"/>
</dbReference>
<dbReference type="GO" id="GO:0006412">
    <property type="term" value="P:translation"/>
    <property type="evidence" value="ECO:0007669"/>
    <property type="project" value="InterPro"/>
</dbReference>
<feature type="compositionally biased region" description="Gly residues" evidence="4">
    <location>
        <begin position="87"/>
        <end position="97"/>
    </location>
</feature>
<dbReference type="GO" id="GO:0005762">
    <property type="term" value="C:mitochondrial large ribosomal subunit"/>
    <property type="evidence" value="ECO:0007669"/>
    <property type="project" value="TreeGrafter"/>
</dbReference>
<keyword evidence="3" id="KW-0687">Ribonucleoprotein</keyword>
<organism evidence="7 8">
    <name type="scientific">Tilletiaria anomala (strain ATCC 24038 / CBS 436.72 / UBC 951)</name>
    <dbReference type="NCBI Taxonomy" id="1037660"/>
    <lineage>
        <taxon>Eukaryota</taxon>
        <taxon>Fungi</taxon>
        <taxon>Dikarya</taxon>
        <taxon>Basidiomycota</taxon>
        <taxon>Ustilaginomycotina</taxon>
        <taxon>Exobasidiomycetes</taxon>
        <taxon>Georgefischeriales</taxon>
        <taxon>Tilletiariaceae</taxon>
        <taxon>Tilletiaria</taxon>
    </lineage>
</organism>
<dbReference type="InterPro" id="IPR021131">
    <property type="entry name" value="Ribosomal_uL15/eL18"/>
</dbReference>
<gene>
    <name evidence="7" type="ORF">K437DRAFT_257970</name>
</gene>
<reference evidence="7 8" key="1">
    <citation type="submission" date="2014-05" db="EMBL/GenBank/DDBJ databases">
        <title>Draft genome sequence of a rare smut relative, Tilletiaria anomala UBC 951.</title>
        <authorList>
            <consortium name="DOE Joint Genome Institute"/>
            <person name="Toome M."/>
            <person name="Kuo A."/>
            <person name="Henrissat B."/>
            <person name="Lipzen A."/>
            <person name="Tritt A."/>
            <person name="Yoshinaga Y."/>
            <person name="Zane M."/>
            <person name="Barry K."/>
            <person name="Grigoriev I.V."/>
            <person name="Spatafora J.W."/>
            <person name="Aimea M.C."/>
        </authorList>
    </citation>
    <scope>NUCLEOTIDE SEQUENCE [LARGE SCALE GENOMIC DNA]</scope>
    <source>
        <strain evidence="7 8">UBC 951</strain>
    </source>
</reference>
<feature type="region of interest" description="Disordered" evidence="4">
    <location>
        <begin position="280"/>
        <end position="310"/>
    </location>
</feature>
<feature type="domain" description="Large ribosomal subunit protein uL15/eL18" evidence="6">
    <location>
        <begin position="143"/>
        <end position="219"/>
    </location>
</feature>
<keyword evidence="8" id="KW-1185">Reference proteome</keyword>
<feature type="region of interest" description="Disordered" evidence="4">
    <location>
        <begin position="71"/>
        <end position="124"/>
    </location>
</feature>
<proteinExistence type="inferred from homology"/>
<feature type="compositionally biased region" description="Low complexity" evidence="4">
    <location>
        <begin position="284"/>
        <end position="310"/>
    </location>
</feature>
<evidence type="ECO:0000313" key="8">
    <source>
        <dbReference type="Proteomes" id="UP000027361"/>
    </source>
</evidence>
<evidence type="ECO:0000256" key="4">
    <source>
        <dbReference type="SAM" id="MobiDB-lite"/>
    </source>
</evidence>
<accession>A0A066VTP8</accession>
<dbReference type="RefSeq" id="XP_013241970.1">
    <property type="nucleotide sequence ID" value="XM_013386516.1"/>
</dbReference>
<dbReference type="SUPFAM" id="SSF52080">
    <property type="entry name" value="Ribosomal proteins L15p and L18e"/>
    <property type="match status" value="1"/>
</dbReference>
<dbReference type="STRING" id="1037660.A0A066VTP8"/>
<evidence type="ECO:0000313" key="7">
    <source>
        <dbReference type="EMBL" id="KDN42189.1"/>
    </source>
</evidence>
<dbReference type="Gene3D" id="3.100.10.10">
    <property type="match status" value="1"/>
</dbReference>
<dbReference type="GO" id="GO:0003735">
    <property type="term" value="F:structural constituent of ribosome"/>
    <property type="evidence" value="ECO:0007669"/>
    <property type="project" value="InterPro"/>
</dbReference>
<dbReference type="PANTHER" id="PTHR12934">
    <property type="entry name" value="50S RIBOSOMAL PROTEIN L15"/>
    <property type="match status" value="1"/>
</dbReference>
<name>A0A066VTP8_TILAU</name>
<keyword evidence="2 7" id="KW-0689">Ribosomal protein</keyword>
<comment type="similarity">
    <text evidence="1">Belongs to the universal ribosomal protein uL15 family.</text>
</comment>
<dbReference type="HAMAP" id="MF_01341">
    <property type="entry name" value="Ribosomal_uL15"/>
    <property type="match status" value="1"/>
</dbReference>
<dbReference type="Proteomes" id="UP000027361">
    <property type="component" value="Unassembled WGS sequence"/>
</dbReference>
<dbReference type="InterPro" id="IPR005749">
    <property type="entry name" value="Ribosomal_uL15_bac-type"/>
</dbReference>
<sequence>MSASLTRSLGLLSLRSGSGALAAATTAATAQAAHAIGSTSRVTLGMTLAFSQGPIQRRGYASEALGPISLGNLKPAVPTKNRKRLGRGPGSGRGGTATRGHKGQKARSGNGKPTPGFEGGQTPIMRRFPKRGFTNIHGHEYAPVNLDRIQYWIDLGLLDPAQPITAAELLHSRCIHQVKDGVKILADGATRLRTRINLIVSKASQSAIKGIERVGGSVECRYYNRLSLTALVKPHKWIEKGKLLPLPAEPTKKRDLLYYASPNKRGYLAKRAIGAAIAQRDVESAGPKSSPAAPSTEAATADAQSAPPAA</sequence>
<dbReference type="FunCoup" id="A0A066VTP8">
    <property type="interactions" value="219"/>
</dbReference>
<evidence type="ECO:0000256" key="3">
    <source>
        <dbReference type="ARBA" id="ARBA00023274"/>
    </source>
</evidence>
<feature type="chain" id="PRO_5001632336" evidence="5">
    <location>
        <begin position="20"/>
        <end position="310"/>
    </location>
</feature>
<evidence type="ECO:0000259" key="6">
    <source>
        <dbReference type="Pfam" id="PF00828"/>
    </source>
</evidence>
<protein>
    <submittedName>
        <fullName evidence="7">Ribosomal protein L15</fullName>
    </submittedName>
</protein>
<dbReference type="GeneID" id="25264834"/>
<comment type="caution">
    <text evidence="7">The sequence shown here is derived from an EMBL/GenBank/DDBJ whole genome shotgun (WGS) entry which is preliminary data.</text>
</comment>